<dbReference type="Gene3D" id="3.10.450.160">
    <property type="entry name" value="inner membrane protein cigr"/>
    <property type="match status" value="1"/>
</dbReference>
<feature type="signal peptide" evidence="2">
    <location>
        <begin position="1"/>
        <end position="28"/>
    </location>
</feature>
<dbReference type="AlphaFoldDB" id="A0A1S1HPZ7"/>
<evidence type="ECO:0000256" key="1">
    <source>
        <dbReference type="SAM" id="MobiDB-lite"/>
    </source>
</evidence>
<comment type="caution">
    <text evidence="3">The sequence shown here is derived from an EMBL/GenBank/DDBJ whole genome shotgun (WGS) entry which is preliminary data.</text>
</comment>
<evidence type="ECO:0000256" key="2">
    <source>
        <dbReference type="SAM" id="SignalP"/>
    </source>
</evidence>
<protein>
    <recommendedName>
        <fullName evidence="5">Nickel/cobalt homeostasis protein RcnB</fullName>
    </recommendedName>
</protein>
<dbReference type="OrthoDB" id="6433631at2"/>
<organism evidence="3 4">
    <name type="scientific">Providencia stuartii</name>
    <dbReference type="NCBI Taxonomy" id="588"/>
    <lineage>
        <taxon>Bacteria</taxon>
        <taxon>Pseudomonadati</taxon>
        <taxon>Pseudomonadota</taxon>
        <taxon>Gammaproteobacteria</taxon>
        <taxon>Enterobacterales</taxon>
        <taxon>Morganellaceae</taxon>
        <taxon>Providencia</taxon>
    </lineage>
</organism>
<feature type="compositionally biased region" description="Basic residues" evidence="1">
    <location>
        <begin position="50"/>
        <end position="61"/>
    </location>
</feature>
<reference evidence="3 4" key="1">
    <citation type="submission" date="2016-03" db="EMBL/GenBank/DDBJ databases">
        <title>Genome sequence of Providencia stuartii strain, isolated from the salivary glands of larval Lucilia sericata.</title>
        <authorList>
            <person name="Yuan Y."/>
            <person name="Zhang Y."/>
            <person name="Fu S."/>
            <person name="Crippen T.L."/>
            <person name="Visi D."/>
            <person name="Benbow M.E."/>
            <person name="Allen M."/>
            <person name="Tomberlin J.K."/>
            <person name="Sze S.-H."/>
            <person name="Tarone A.M."/>
        </authorList>
    </citation>
    <scope>NUCLEOTIDE SEQUENCE [LARGE SCALE GENOMIC DNA]</scope>
    <source>
        <strain evidence="3 4">Crippen</strain>
    </source>
</reference>
<feature type="compositionally biased region" description="Basic and acidic residues" evidence="1">
    <location>
        <begin position="30"/>
        <end position="39"/>
    </location>
</feature>
<sequence>MKQTTISKYLLSALLMMSSGLLPYTAQADPKGHHGEGNGRQKNYYENSHNHKHNERGKKHHEKRYYPNEVIVVQQPVSPGFNINLNFGSVRPIAVDYGMTGYSRLPPGIAKQVIVGKPFPPGIAKRRLPRHFESRLPVYDGYEWRMSGRDLVLMAIGTAVVVKVIEDVFE</sequence>
<evidence type="ECO:0000313" key="4">
    <source>
        <dbReference type="Proteomes" id="UP000179588"/>
    </source>
</evidence>
<name>A0A1S1HPZ7_PROST</name>
<proteinExistence type="predicted"/>
<keyword evidence="2" id="KW-0732">Signal</keyword>
<gene>
    <name evidence="3" type="ORF">A3Q29_19210</name>
</gene>
<dbReference type="EMBL" id="LVIE01000167">
    <property type="protein sequence ID" value="OHT24117.1"/>
    <property type="molecule type" value="Genomic_DNA"/>
</dbReference>
<evidence type="ECO:0000313" key="3">
    <source>
        <dbReference type="EMBL" id="OHT24117.1"/>
    </source>
</evidence>
<dbReference type="RefSeq" id="WP_070927859.1">
    <property type="nucleotide sequence ID" value="NZ_CANMXG010000001.1"/>
</dbReference>
<dbReference type="Proteomes" id="UP000179588">
    <property type="component" value="Unassembled WGS sequence"/>
</dbReference>
<accession>A0A1S1HPZ7</accession>
<feature type="region of interest" description="Disordered" evidence="1">
    <location>
        <begin position="27"/>
        <end position="61"/>
    </location>
</feature>
<dbReference type="NCBIfam" id="NF040487">
    <property type="entry name" value="T3SS_CigR_fam"/>
    <property type="match status" value="1"/>
</dbReference>
<evidence type="ECO:0008006" key="5">
    <source>
        <dbReference type="Google" id="ProtNLM"/>
    </source>
</evidence>
<keyword evidence="4" id="KW-1185">Reference proteome</keyword>
<feature type="chain" id="PRO_5010170971" description="Nickel/cobalt homeostasis protein RcnB" evidence="2">
    <location>
        <begin position="29"/>
        <end position="170"/>
    </location>
</feature>